<dbReference type="STRING" id="252305.OB2597_12663"/>
<dbReference type="PANTHER" id="PTHR33540:SF2">
    <property type="entry name" value="TRNA THREONYLCARBAMOYLADENOSINE BIOSYNTHESIS PROTEIN TSAE"/>
    <property type="match status" value="1"/>
</dbReference>
<evidence type="ECO:0000313" key="12">
    <source>
        <dbReference type="Proteomes" id="UP000004318"/>
    </source>
</evidence>
<keyword evidence="5" id="KW-0819">tRNA processing</keyword>
<dbReference type="eggNOG" id="COG0802">
    <property type="taxonomic scope" value="Bacteria"/>
</dbReference>
<keyword evidence="8" id="KW-0067">ATP-binding</keyword>
<keyword evidence="4" id="KW-0963">Cytoplasm</keyword>
<comment type="similarity">
    <text evidence="2">Belongs to the TsaE family.</text>
</comment>
<evidence type="ECO:0000256" key="6">
    <source>
        <dbReference type="ARBA" id="ARBA00022723"/>
    </source>
</evidence>
<dbReference type="Proteomes" id="UP000004318">
    <property type="component" value="Unassembled WGS sequence"/>
</dbReference>
<evidence type="ECO:0000256" key="3">
    <source>
        <dbReference type="ARBA" id="ARBA00019010"/>
    </source>
</evidence>
<dbReference type="GO" id="GO:0005737">
    <property type="term" value="C:cytoplasm"/>
    <property type="evidence" value="ECO:0007669"/>
    <property type="project" value="UniProtKB-SubCell"/>
</dbReference>
<evidence type="ECO:0000256" key="10">
    <source>
        <dbReference type="ARBA" id="ARBA00032441"/>
    </source>
</evidence>
<evidence type="ECO:0000256" key="2">
    <source>
        <dbReference type="ARBA" id="ARBA00007599"/>
    </source>
</evidence>
<dbReference type="GO" id="GO:0005524">
    <property type="term" value="F:ATP binding"/>
    <property type="evidence" value="ECO:0007669"/>
    <property type="project" value="UniProtKB-KW"/>
</dbReference>
<keyword evidence="9" id="KW-0460">Magnesium</keyword>
<dbReference type="GO" id="GO:0046872">
    <property type="term" value="F:metal ion binding"/>
    <property type="evidence" value="ECO:0007669"/>
    <property type="project" value="UniProtKB-KW"/>
</dbReference>
<keyword evidence="6" id="KW-0479">Metal-binding</keyword>
<evidence type="ECO:0000313" key="11">
    <source>
        <dbReference type="EMBL" id="EAQ02995.1"/>
    </source>
</evidence>
<dbReference type="AlphaFoldDB" id="A3TXW1"/>
<gene>
    <name evidence="11" type="ORF">OB2597_12663</name>
</gene>
<reference evidence="11 12" key="1">
    <citation type="journal article" date="2010" name="J. Bacteriol.">
        <title>Genome sequences of Oceanicola granulosus HTCC2516(T) and Oceanicola batsensis HTCC2597(TDelta).</title>
        <authorList>
            <person name="Thrash J.C."/>
            <person name="Cho J.C."/>
            <person name="Vergin K.L."/>
            <person name="Giovannoni S.J."/>
        </authorList>
    </citation>
    <scope>NUCLEOTIDE SEQUENCE [LARGE SCALE GENOMIC DNA]</scope>
    <source>
        <strain evidence="12">ATCC BAA-863 / DSM 15984 / KCTC 12145 / HTCC2597</strain>
    </source>
</reference>
<dbReference type="InterPro" id="IPR027417">
    <property type="entry name" value="P-loop_NTPase"/>
</dbReference>
<evidence type="ECO:0000256" key="4">
    <source>
        <dbReference type="ARBA" id="ARBA00022490"/>
    </source>
</evidence>
<name>A3TXW1_PSEBH</name>
<comment type="caution">
    <text evidence="11">The sequence shown here is derived from an EMBL/GenBank/DDBJ whole genome shotgun (WGS) entry which is preliminary data.</text>
</comment>
<evidence type="ECO:0000256" key="9">
    <source>
        <dbReference type="ARBA" id="ARBA00022842"/>
    </source>
</evidence>
<dbReference type="Pfam" id="PF02367">
    <property type="entry name" value="TsaE"/>
    <property type="match status" value="1"/>
</dbReference>
<keyword evidence="12" id="KW-1185">Reference proteome</keyword>
<dbReference type="RefSeq" id="WP_009806751.1">
    <property type="nucleotide sequence ID" value="NZ_CH724131.1"/>
</dbReference>
<dbReference type="InterPro" id="IPR003442">
    <property type="entry name" value="T6A_TsaE"/>
</dbReference>
<dbReference type="HOGENOM" id="CLU_087829_4_0_5"/>
<organism evidence="11 12">
    <name type="scientific">Pseudooceanicola batsensis (strain ATCC BAA-863 / DSM 15984 / KCTC 12145 / HTCC2597)</name>
    <name type="common">Oceanicola batsensis</name>
    <dbReference type="NCBI Taxonomy" id="252305"/>
    <lineage>
        <taxon>Bacteria</taxon>
        <taxon>Pseudomonadati</taxon>
        <taxon>Pseudomonadota</taxon>
        <taxon>Alphaproteobacteria</taxon>
        <taxon>Rhodobacterales</taxon>
        <taxon>Paracoccaceae</taxon>
        <taxon>Pseudooceanicola</taxon>
    </lineage>
</organism>
<dbReference type="NCBIfam" id="TIGR00150">
    <property type="entry name" value="T6A_YjeE"/>
    <property type="match status" value="1"/>
</dbReference>
<sequence>MTGPHRIYLTRSPEETGDLACLVGAGLRPGDTILLDGAVGAGKTHFARCLIQSLLDVPEDVPSPTYTLVQTYQTGAGEIWHADLYRLSSATEVVELGLEEAFETAVCLIEWPDRLGDLAPAGALCLTFEVAEDGMRRIKAEGPEAWAARLPAETDA</sequence>
<evidence type="ECO:0000256" key="5">
    <source>
        <dbReference type="ARBA" id="ARBA00022694"/>
    </source>
</evidence>
<dbReference type="Gene3D" id="3.40.50.300">
    <property type="entry name" value="P-loop containing nucleotide triphosphate hydrolases"/>
    <property type="match status" value="1"/>
</dbReference>
<evidence type="ECO:0000256" key="8">
    <source>
        <dbReference type="ARBA" id="ARBA00022840"/>
    </source>
</evidence>
<evidence type="ECO:0000256" key="7">
    <source>
        <dbReference type="ARBA" id="ARBA00022741"/>
    </source>
</evidence>
<dbReference type="EMBL" id="AAMO01000005">
    <property type="protein sequence ID" value="EAQ02995.1"/>
    <property type="molecule type" value="Genomic_DNA"/>
</dbReference>
<dbReference type="OrthoDB" id="9800307at2"/>
<evidence type="ECO:0000256" key="1">
    <source>
        <dbReference type="ARBA" id="ARBA00004496"/>
    </source>
</evidence>
<dbReference type="SUPFAM" id="SSF52540">
    <property type="entry name" value="P-loop containing nucleoside triphosphate hydrolases"/>
    <property type="match status" value="1"/>
</dbReference>
<proteinExistence type="inferred from homology"/>
<keyword evidence="7" id="KW-0547">Nucleotide-binding</keyword>
<comment type="subcellular location">
    <subcellularLocation>
        <location evidence="1">Cytoplasm</location>
    </subcellularLocation>
</comment>
<protein>
    <recommendedName>
        <fullName evidence="3">tRNA threonylcarbamoyladenosine biosynthesis protein TsaE</fullName>
    </recommendedName>
    <alternativeName>
        <fullName evidence="10">t(6)A37 threonylcarbamoyladenosine biosynthesis protein TsaE</fullName>
    </alternativeName>
</protein>
<dbReference type="GO" id="GO:0002949">
    <property type="term" value="P:tRNA threonylcarbamoyladenosine modification"/>
    <property type="evidence" value="ECO:0007669"/>
    <property type="project" value="InterPro"/>
</dbReference>
<dbReference type="PANTHER" id="PTHR33540">
    <property type="entry name" value="TRNA THREONYLCARBAMOYLADENOSINE BIOSYNTHESIS PROTEIN TSAE"/>
    <property type="match status" value="1"/>
</dbReference>
<accession>A3TXW1</accession>